<evidence type="ECO:0000313" key="6">
    <source>
        <dbReference type="Proteomes" id="UP001501666"/>
    </source>
</evidence>
<sequence length="180" mass="20185">MRAMAEFLTDIKTIRERARAEIGKGPITDAYGADLERVIQVCNEALATEIVCVLRYKRHYYTASGINAESVASEFLEHSAEEQEHADKLAARIVQLGGEPDFNPDTLTSRSHSQYDASLGLSEMIKEDLVAERIAVAAYTEIVQWLGDKDVTTRRIFEELLAKEEEHADDMKSLLERVPG</sequence>
<dbReference type="InterPro" id="IPR014490">
    <property type="entry name" value="Dps-like"/>
</dbReference>
<dbReference type="InterPro" id="IPR009040">
    <property type="entry name" value="Ferritin-like_diiron"/>
</dbReference>
<reference evidence="5 6" key="1">
    <citation type="journal article" date="2019" name="Int. J. Syst. Evol. Microbiol.">
        <title>The Global Catalogue of Microorganisms (GCM) 10K type strain sequencing project: providing services to taxonomists for standard genome sequencing and annotation.</title>
        <authorList>
            <consortium name="The Broad Institute Genomics Platform"/>
            <consortium name="The Broad Institute Genome Sequencing Center for Infectious Disease"/>
            <person name="Wu L."/>
            <person name="Ma J."/>
        </authorList>
    </citation>
    <scope>NUCLEOTIDE SEQUENCE [LARGE SCALE GENOMIC DNA]</scope>
    <source>
        <strain evidence="5 6">JCM 6835</strain>
    </source>
</reference>
<comment type="cofactor">
    <cofactor evidence="1">
        <name>heme b</name>
        <dbReference type="ChEBI" id="CHEBI:60344"/>
    </cofactor>
</comment>
<gene>
    <name evidence="5" type="ORF">GCM10010412_075070</name>
</gene>
<keyword evidence="6" id="KW-1185">Reference proteome</keyword>
<evidence type="ECO:0000313" key="5">
    <source>
        <dbReference type="EMBL" id="GAA2687155.1"/>
    </source>
</evidence>
<proteinExistence type="predicted"/>
<dbReference type="Pfam" id="PF00210">
    <property type="entry name" value="Ferritin"/>
    <property type="match status" value="1"/>
</dbReference>
<keyword evidence="3" id="KW-0408">Iron</keyword>
<protein>
    <submittedName>
        <fullName evidence="5">Ferritin-like domain-containing protein</fullName>
    </submittedName>
</protein>
<dbReference type="PROSITE" id="PS50905">
    <property type="entry name" value="FERRITIN_LIKE"/>
    <property type="match status" value="1"/>
</dbReference>
<dbReference type="SUPFAM" id="SSF47240">
    <property type="entry name" value="Ferritin-like"/>
    <property type="match status" value="1"/>
</dbReference>
<keyword evidence="2" id="KW-0409">Iron storage</keyword>
<dbReference type="EMBL" id="BAAATE010000028">
    <property type="protein sequence ID" value="GAA2687155.1"/>
    <property type="molecule type" value="Genomic_DNA"/>
</dbReference>
<dbReference type="PIRSF" id="PIRSF018063">
    <property type="entry name" value="Ferrtn_UCP018063"/>
    <property type="match status" value="1"/>
</dbReference>
<dbReference type="InterPro" id="IPR012347">
    <property type="entry name" value="Ferritin-like"/>
</dbReference>
<dbReference type="InterPro" id="IPR008331">
    <property type="entry name" value="Ferritin_DPS_dom"/>
</dbReference>
<organism evidence="5 6">
    <name type="scientific">Nonomuraea recticatena</name>
    <dbReference type="NCBI Taxonomy" id="46178"/>
    <lineage>
        <taxon>Bacteria</taxon>
        <taxon>Bacillati</taxon>
        <taxon>Actinomycetota</taxon>
        <taxon>Actinomycetes</taxon>
        <taxon>Streptosporangiales</taxon>
        <taxon>Streptosporangiaceae</taxon>
        <taxon>Nonomuraea</taxon>
    </lineage>
</organism>
<feature type="domain" description="Ferritin-like diiron" evidence="4">
    <location>
        <begin position="32"/>
        <end position="180"/>
    </location>
</feature>
<dbReference type="PANTHER" id="PTHR30295">
    <property type="entry name" value="BACTERIOFERRITIN"/>
    <property type="match status" value="1"/>
</dbReference>
<evidence type="ECO:0000256" key="3">
    <source>
        <dbReference type="ARBA" id="ARBA00023004"/>
    </source>
</evidence>
<evidence type="ECO:0000256" key="2">
    <source>
        <dbReference type="ARBA" id="ARBA00022434"/>
    </source>
</evidence>
<dbReference type="InterPro" id="IPR009078">
    <property type="entry name" value="Ferritin-like_SF"/>
</dbReference>
<name>A0ABN3SVQ0_9ACTN</name>
<accession>A0ABN3SVQ0</accession>
<evidence type="ECO:0000256" key="1">
    <source>
        <dbReference type="ARBA" id="ARBA00001970"/>
    </source>
</evidence>
<dbReference type="PANTHER" id="PTHR30295:SF1">
    <property type="entry name" value="DNA PROTECTION DURING STARVATION PROTEIN"/>
    <property type="match status" value="1"/>
</dbReference>
<comment type="caution">
    <text evidence="5">The sequence shown here is derived from an EMBL/GenBank/DDBJ whole genome shotgun (WGS) entry which is preliminary data.</text>
</comment>
<dbReference type="Gene3D" id="1.20.1260.10">
    <property type="match status" value="1"/>
</dbReference>
<evidence type="ECO:0000259" key="4">
    <source>
        <dbReference type="PROSITE" id="PS50905"/>
    </source>
</evidence>
<dbReference type="CDD" id="cd00657">
    <property type="entry name" value="Ferritin_like"/>
    <property type="match status" value="1"/>
</dbReference>
<dbReference type="Proteomes" id="UP001501666">
    <property type="component" value="Unassembled WGS sequence"/>
</dbReference>